<evidence type="ECO:0000313" key="2">
    <source>
        <dbReference type="EMBL" id="VDO54021.1"/>
    </source>
</evidence>
<sequence length="116" mass="14381">MRSKRKKIPWMQHAVMKCLHQLVSEILRMKHNKICSLDICSFIKCHFFSFFKALHFYLLFRFVAFLFYLPIAYFTRALMHYFLKKYHILCILHEKFEELYLGKRENNHNTDHIYRT</sequence>
<evidence type="ECO:0000256" key="1">
    <source>
        <dbReference type="SAM" id="Phobius"/>
    </source>
</evidence>
<keyword evidence="3" id="KW-1185">Reference proteome</keyword>
<proteinExistence type="predicted"/>
<dbReference type="WBParaSite" id="OFLC_0000810201-mRNA-1">
    <property type="protein sequence ID" value="OFLC_0000810201-mRNA-1"/>
    <property type="gene ID" value="OFLC_0000810201"/>
</dbReference>
<organism evidence="4">
    <name type="scientific">Onchocerca flexuosa</name>
    <dbReference type="NCBI Taxonomy" id="387005"/>
    <lineage>
        <taxon>Eukaryota</taxon>
        <taxon>Metazoa</taxon>
        <taxon>Ecdysozoa</taxon>
        <taxon>Nematoda</taxon>
        <taxon>Chromadorea</taxon>
        <taxon>Rhabditida</taxon>
        <taxon>Spirurina</taxon>
        <taxon>Spiruromorpha</taxon>
        <taxon>Filarioidea</taxon>
        <taxon>Onchocercidae</taxon>
        <taxon>Onchocerca</taxon>
    </lineage>
</organism>
<accession>A0A183HKU1</accession>
<keyword evidence="1" id="KW-0812">Transmembrane</keyword>
<feature type="transmembrane region" description="Helical" evidence="1">
    <location>
        <begin position="57"/>
        <end position="75"/>
    </location>
</feature>
<dbReference type="AlphaFoldDB" id="A0A183HKU1"/>
<reference evidence="2 3" key="2">
    <citation type="submission" date="2018-11" db="EMBL/GenBank/DDBJ databases">
        <authorList>
            <consortium name="Pathogen Informatics"/>
        </authorList>
    </citation>
    <scope>NUCLEOTIDE SEQUENCE [LARGE SCALE GENOMIC DNA]</scope>
</reference>
<dbReference type="Proteomes" id="UP000267606">
    <property type="component" value="Unassembled WGS sequence"/>
</dbReference>
<evidence type="ECO:0000313" key="4">
    <source>
        <dbReference type="WBParaSite" id="OFLC_0000810201-mRNA-1"/>
    </source>
</evidence>
<reference evidence="4" key="1">
    <citation type="submission" date="2016-06" db="UniProtKB">
        <authorList>
            <consortium name="WormBaseParasite"/>
        </authorList>
    </citation>
    <scope>IDENTIFICATION</scope>
</reference>
<gene>
    <name evidence="2" type="ORF">OFLC_LOCUS8102</name>
</gene>
<keyword evidence="1" id="KW-1133">Transmembrane helix</keyword>
<evidence type="ECO:0000313" key="3">
    <source>
        <dbReference type="Proteomes" id="UP000267606"/>
    </source>
</evidence>
<keyword evidence="1" id="KW-0472">Membrane</keyword>
<dbReference type="EMBL" id="UZAJ01008905">
    <property type="protein sequence ID" value="VDO54021.1"/>
    <property type="molecule type" value="Genomic_DNA"/>
</dbReference>
<protein>
    <submittedName>
        <fullName evidence="2 4">Uncharacterized protein</fullName>
    </submittedName>
</protein>
<name>A0A183HKU1_9BILA</name>